<dbReference type="EMBL" id="BLYI01000073">
    <property type="protein sequence ID" value="GFO86721.1"/>
    <property type="molecule type" value="Genomic_DNA"/>
</dbReference>
<protein>
    <submittedName>
        <fullName evidence="1">Uncharacterized protein</fullName>
    </submittedName>
</protein>
<evidence type="ECO:0000313" key="1">
    <source>
        <dbReference type="EMBL" id="GFO86721.1"/>
    </source>
</evidence>
<comment type="caution">
    <text evidence="1">The sequence shown here is derived from an EMBL/GenBank/DDBJ whole genome shotgun (WGS) entry which is preliminary data.</text>
</comment>
<keyword evidence="2" id="KW-1185">Reference proteome</keyword>
<organism evidence="1 2">
    <name type="scientific">Anaerostipes butyraticus</name>
    <dbReference type="NCBI Taxonomy" id="645466"/>
    <lineage>
        <taxon>Bacteria</taxon>
        <taxon>Bacillati</taxon>
        <taxon>Bacillota</taxon>
        <taxon>Clostridia</taxon>
        <taxon>Lachnospirales</taxon>
        <taxon>Lachnospiraceae</taxon>
        <taxon>Anaerostipes</taxon>
    </lineage>
</organism>
<dbReference type="AlphaFoldDB" id="A0A916VEG1"/>
<dbReference type="Proteomes" id="UP000613208">
    <property type="component" value="Unassembled WGS sequence"/>
</dbReference>
<name>A0A916VEG1_9FIRM</name>
<accession>A0A916VEG1</accession>
<reference evidence="1" key="1">
    <citation type="submission" date="2020-06" db="EMBL/GenBank/DDBJ databases">
        <title>Characterization of fructooligosaccharide metabolism and fructooligosaccharide-degrading enzymes in human commensal butyrate producers.</title>
        <authorList>
            <person name="Tanno H."/>
            <person name="Fujii T."/>
            <person name="Hirano K."/>
            <person name="Maeno S."/>
            <person name="Tonozuka T."/>
            <person name="Sakamoto M."/>
            <person name="Ohkuma M."/>
            <person name="Tochio T."/>
            <person name="Endo A."/>
        </authorList>
    </citation>
    <scope>NUCLEOTIDE SEQUENCE</scope>
    <source>
        <strain evidence="1">JCM 17466</strain>
    </source>
</reference>
<sequence>MTDNWYYYQCNKESIKILRKYPDLYNFADYWFDICFIKKDEIVLETISHEEMCSGSEELFQELR</sequence>
<evidence type="ECO:0000313" key="2">
    <source>
        <dbReference type="Proteomes" id="UP000613208"/>
    </source>
</evidence>
<gene>
    <name evidence="1" type="ORF">ANBU17_30680</name>
</gene>
<proteinExistence type="predicted"/>